<name>A0ABZ0WDB5_9BACT</name>
<dbReference type="EMBL" id="CP139960">
    <property type="protein sequence ID" value="WQD40670.1"/>
    <property type="molecule type" value="Genomic_DNA"/>
</dbReference>
<reference evidence="1 2" key="1">
    <citation type="submission" date="2023-12" db="EMBL/GenBank/DDBJ databases">
        <title>Genome sequencing and assembly of bacterial species from a model synthetic community.</title>
        <authorList>
            <person name="Hogle S.L."/>
        </authorList>
    </citation>
    <scope>NUCLEOTIDE SEQUENCE [LARGE SCALE GENOMIC DNA]</scope>
    <source>
        <strain evidence="1 2">HAMBI_3031</strain>
    </source>
</reference>
<sequence>MKTYITLIALFFLAAGCKKNDLIEQRTVITISDLKEQYIAGAYEWDKTATLYTVTFDESEGRLYANYQTYKTFKRAPAYLSNDTVRVEFDTWGEHHYVYALKRERGNIKLQYVYLSGGIGPFKELSTYINPVDNGLNFGGYTFQQTDKANSFLKFDANSKWGWATTAGSIVLNRTYNSIKNLIWYGNTHLGFMVPAWKEHAIPIMVVQNNNGEIVVFKQHQ</sequence>
<dbReference type="RefSeq" id="WP_114789841.1">
    <property type="nucleotide sequence ID" value="NZ_CP139960.1"/>
</dbReference>
<protein>
    <submittedName>
        <fullName evidence="1">Uncharacterized protein</fullName>
    </submittedName>
</protein>
<proteinExistence type="predicted"/>
<organism evidence="1 2">
    <name type="scientific">Niabella yanshanensis</name>
    <dbReference type="NCBI Taxonomy" id="577386"/>
    <lineage>
        <taxon>Bacteria</taxon>
        <taxon>Pseudomonadati</taxon>
        <taxon>Bacteroidota</taxon>
        <taxon>Chitinophagia</taxon>
        <taxon>Chitinophagales</taxon>
        <taxon>Chitinophagaceae</taxon>
        <taxon>Niabella</taxon>
    </lineage>
</organism>
<dbReference type="Proteomes" id="UP001325680">
    <property type="component" value="Chromosome"/>
</dbReference>
<evidence type="ECO:0000313" key="2">
    <source>
        <dbReference type="Proteomes" id="UP001325680"/>
    </source>
</evidence>
<evidence type="ECO:0000313" key="1">
    <source>
        <dbReference type="EMBL" id="WQD40670.1"/>
    </source>
</evidence>
<keyword evidence="2" id="KW-1185">Reference proteome</keyword>
<dbReference type="PROSITE" id="PS51257">
    <property type="entry name" value="PROKAR_LIPOPROTEIN"/>
    <property type="match status" value="1"/>
</dbReference>
<accession>A0ABZ0WDB5</accession>
<gene>
    <name evidence="1" type="ORF">U0035_10975</name>
</gene>